<comment type="subcellular location">
    <subcellularLocation>
        <location evidence="1">Membrane</location>
        <topology evidence="1">Lipid-anchor</topology>
    </subcellularLocation>
</comment>
<dbReference type="PROSITE" id="PS51257">
    <property type="entry name" value="PROKAR_LIPOPROTEIN"/>
    <property type="match status" value="1"/>
</dbReference>
<dbReference type="EMBL" id="MYFO01000038">
    <property type="protein sequence ID" value="TFE84142.1"/>
    <property type="molecule type" value="Genomic_DNA"/>
</dbReference>
<keyword evidence="5" id="KW-0472">Membrane</keyword>
<protein>
    <submittedName>
        <fullName evidence="10">Uncharacterized protein</fullName>
    </submittedName>
</protein>
<dbReference type="InterPro" id="IPR046953">
    <property type="entry name" value="Spore_GerAC-like_C"/>
</dbReference>
<dbReference type="Proteomes" id="UP000298246">
    <property type="component" value="Unassembled WGS sequence"/>
</dbReference>
<dbReference type="NCBIfam" id="TIGR02887">
    <property type="entry name" value="spore_ger_x_C"/>
    <property type="match status" value="1"/>
</dbReference>
<evidence type="ECO:0000256" key="1">
    <source>
        <dbReference type="ARBA" id="ARBA00004635"/>
    </source>
</evidence>
<dbReference type="InterPro" id="IPR057336">
    <property type="entry name" value="GerAC_N"/>
</dbReference>
<comment type="similarity">
    <text evidence="2">Belongs to the GerABKC lipoprotein family.</text>
</comment>
<evidence type="ECO:0000256" key="2">
    <source>
        <dbReference type="ARBA" id="ARBA00007886"/>
    </source>
</evidence>
<proteinExistence type="inferred from homology"/>
<evidence type="ECO:0000259" key="9">
    <source>
        <dbReference type="Pfam" id="PF25198"/>
    </source>
</evidence>
<feature type="domain" description="Spore germination protein N-terminal" evidence="9">
    <location>
        <begin position="24"/>
        <end position="194"/>
    </location>
</feature>
<evidence type="ECO:0000313" key="10">
    <source>
        <dbReference type="EMBL" id="TFE84142.1"/>
    </source>
</evidence>
<evidence type="ECO:0000256" key="3">
    <source>
        <dbReference type="ARBA" id="ARBA00022544"/>
    </source>
</evidence>
<reference evidence="10 11" key="1">
    <citation type="submission" date="2017-03" db="EMBL/GenBank/DDBJ databases">
        <title>Isolation of Levoglucosan Utilizing Bacteria.</title>
        <authorList>
            <person name="Arya A.S."/>
        </authorList>
    </citation>
    <scope>NUCLEOTIDE SEQUENCE [LARGE SCALE GENOMIC DNA]</scope>
    <source>
        <strain evidence="10 11">MEC069</strain>
    </source>
</reference>
<evidence type="ECO:0000256" key="6">
    <source>
        <dbReference type="ARBA" id="ARBA00023139"/>
    </source>
</evidence>
<feature type="domain" description="Spore germination GerAC-like C-terminal" evidence="8">
    <location>
        <begin position="205"/>
        <end position="363"/>
    </location>
</feature>
<organism evidence="10 11">
    <name type="scientific">Paenibacillus athensensis</name>
    <dbReference type="NCBI Taxonomy" id="1967502"/>
    <lineage>
        <taxon>Bacteria</taxon>
        <taxon>Bacillati</taxon>
        <taxon>Bacillota</taxon>
        <taxon>Bacilli</taxon>
        <taxon>Bacillales</taxon>
        <taxon>Paenibacillaceae</taxon>
        <taxon>Paenibacillus</taxon>
    </lineage>
</organism>
<dbReference type="PANTHER" id="PTHR35789">
    <property type="entry name" value="SPORE GERMINATION PROTEIN B3"/>
    <property type="match status" value="1"/>
</dbReference>
<name>A0A4Y8PT61_9BACL</name>
<keyword evidence="7" id="KW-0449">Lipoprotein</keyword>
<evidence type="ECO:0000256" key="5">
    <source>
        <dbReference type="ARBA" id="ARBA00023136"/>
    </source>
</evidence>
<dbReference type="PANTHER" id="PTHR35789:SF1">
    <property type="entry name" value="SPORE GERMINATION PROTEIN B3"/>
    <property type="match status" value="1"/>
</dbReference>
<keyword evidence="4" id="KW-0732">Signal</keyword>
<evidence type="ECO:0000313" key="11">
    <source>
        <dbReference type="Proteomes" id="UP000298246"/>
    </source>
</evidence>
<keyword evidence="6" id="KW-0564">Palmitate</keyword>
<evidence type="ECO:0000256" key="7">
    <source>
        <dbReference type="ARBA" id="ARBA00023288"/>
    </source>
</evidence>
<dbReference type="Gene3D" id="3.30.300.210">
    <property type="entry name" value="Nutrient germinant receptor protein C, domain 3"/>
    <property type="match status" value="1"/>
</dbReference>
<dbReference type="Pfam" id="PF05504">
    <property type="entry name" value="Spore_GerAC"/>
    <property type="match status" value="1"/>
</dbReference>
<evidence type="ECO:0000259" key="8">
    <source>
        <dbReference type="Pfam" id="PF05504"/>
    </source>
</evidence>
<sequence length="366" mass="41512">MLKRYLLLLLIVLVAGATSGCGFKDIDRRFFVVGIGLDGMEQGDKRFRLTLKLAVPSSQSESGADKSQVITQDADSVTEAVRLIKSRVDKELDFGYAKVIVLGKNIIKHDLRDTMDWLIRRRDIQMIAWMAVGDPSAEAVLKLNTRSERLAGNALMLSFGRTGVESGYIVSQYLFDFYRKMRELGLDPVLPIVQATKSGYSINTAVVFNYHNAQMYLTKDETRIFNVTFGSVSKVEVEAPMGDEHIYASIDKVKTSFKVHTPSGEKPYARLTIHTDGLLEESTVPTSPLKLGEYEQVIRQTGEKRIIELLQKFQKAGLDPLGFGLDYRSHHFQSLEEEWNNWQRIYPQLEFRINYDIKLKSTGVVR</sequence>
<dbReference type="GO" id="GO:0009847">
    <property type="term" value="P:spore germination"/>
    <property type="evidence" value="ECO:0007669"/>
    <property type="project" value="InterPro"/>
</dbReference>
<keyword evidence="3" id="KW-0309">Germination</keyword>
<keyword evidence="11" id="KW-1185">Reference proteome</keyword>
<dbReference type="InterPro" id="IPR038501">
    <property type="entry name" value="Spore_GerAC_C_sf"/>
</dbReference>
<dbReference type="OrthoDB" id="2433998at2"/>
<comment type="caution">
    <text evidence="10">The sequence shown here is derived from an EMBL/GenBank/DDBJ whole genome shotgun (WGS) entry which is preliminary data.</text>
</comment>
<dbReference type="AlphaFoldDB" id="A0A4Y8PT61"/>
<accession>A0A4Y8PT61</accession>
<dbReference type="InterPro" id="IPR008844">
    <property type="entry name" value="Spore_GerAC-like"/>
</dbReference>
<dbReference type="GO" id="GO:0016020">
    <property type="term" value="C:membrane"/>
    <property type="evidence" value="ECO:0007669"/>
    <property type="project" value="UniProtKB-SubCell"/>
</dbReference>
<dbReference type="Pfam" id="PF25198">
    <property type="entry name" value="Spore_GerAC_N"/>
    <property type="match status" value="1"/>
</dbReference>
<dbReference type="RefSeq" id="WP_134756463.1">
    <property type="nucleotide sequence ID" value="NZ_MYFO02000001.1"/>
</dbReference>
<evidence type="ECO:0000256" key="4">
    <source>
        <dbReference type="ARBA" id="ARBA00022729"/>
    </source>
</evidence>
<gene>
    <name evidence="10" type="ORF">B5M42_21105</name>
</gene>